<dbReference type="Proteomes" id="UP000509510">
    <property type="component" value="Chromosome III"/>
</dbReference>
<name>A0A7H8R0T6_TALRU</name>
<dbReference type="GeneID" id="55993124"/>
<dbReference type="RefSeq" id="XP_035344681.1">
    <property type="nucleotide sequence ID" value="XM_035488788.1"/>
</dbReference>
<evidence type="ECO:0000256" key="4">
    <source>
        <dbReference type="ARBA" id="ARBA00022989"/>
    </source>
</evidence>
<keyword evidence="4 6" id="KW-1133">Transmembrane helix</keyword>
<evidence type="ECO:0000313" key="7">
    <source>
        <dbReference type="EMBL" id="QKX58503.1"/>
    </source>
</evidence>
<dbReference type="OrthoDB" id="2985014at2759"/>
<feature type="transmembrane region" description="Helical" evidence="6">
    <location>
        <begin position="428"/>
        <end position="453"/>
    </location>
</feature>
<feature type="transmembrane region" description="Helical" evidence="6">
    <location>
        <begin position="286"/>
        <end position="306"/>
    </location>
</feature>
<dbReference type="PANTHER" id="PTHR43791:SF75">
    <property type="entry name" value="TRANSPORTER, PUTATIVE (AFU_ORTHOLOGUE AFUA_2G00110)-RELATED"/>
    <property type="match status" value="1"/>
</dbReference>
<evidence type="ECO:0000256" key="1">
    <source>
        <dbReference type="ARBA" id="ARBA00004141"/>
    </source>
</evidence>
<dbReference type="InterPro" id="IPR011701">
    <property type="entry name" value="MFS"/>
</dbReference>
<evidence type="ECO:0008006" key="9">
    <source>
        <dbReference type="Google" id="ProtNLM"/>
    </source>
</evidence>
<organism evidence="7 8">
    <name type="scientific">Talaromyces rugulosus</name>
    <name type="common">Penicillium rugulosum</name>
    <dbReference type="NCBI Taxonomy" id="121627"/>
    <lineage>
        <taxon>Eukaryota</taxon>
        <taxon>Fungi</taxon>
        <taxon>Dikarya</taxon>
        <taxon>Ascomycota</taxon>
        <taxon>Pezizomycotina</taxon>
        <taxon>Eurotiomycetes</taxon>
        <taxon>Eurotiomycetidae</taxon>
        <taxon>Eurotiales</taxon>
        <taxon>Trichocomaceae</taxon>
        <taxon>Talaromyces</taxon>
        <taxon>Talaromyces sect. Islandici</taxon>
    </lineage>
</organism>
<keyword evidence="5 6" id="KW-0472">Membrane</keyword>
<accession>A0A7H8R0T6</accession>
<feature type="transmembrane region" description="Helical" evidence="6">
    <location>
        <begin position="178"/>
        <end position="199"/>
    </location>
</feature>
<reference evidence="8" key="1">
    <citation type="submission" date="2020-06" db="EMBL/GenBank/DDBJ databases">
        <title>A chromosome-scale genome assembly of Talaromyces rugulosus W13939.</title>
        <authorList>
            <person name="Wang B."/>
            <person name="Guo L."/>
            <person name="Ye K."/>
            <person name="Wang L."/>
        </authorList>
    </citation>
    <scope>NUCLEOTIDE SEQUENCE [LARGE SCALE GENOMIC DNA]</scope>
    <source>
        <strain evidence="8">W13939</strain>
    </source>
</reference>
<dbReference type="PANTHER" id="PTHR43791">
    <property type="entry name" value="PERMEASE-RELATED"/>
    <property type="match status" value="1"/>
</dbReference>
<dbReference type="FunFam" id="1.20.1250.20:FF:000018">
    <property type="entry name" value="MFS transporter permease"/>
    <property type="match status" value="1"/>
</dbReference>
<evidence type="ECO:0000256" key="5">
    <source>
        <dbReference type="ARBA" id="ARBA00023136"/>
    </source>
</evidence>
<evidence type="ECO:0000313" key="8">
    <source>
        <dbReference type="Proteomes" id="UP000509510"/>
    </source>
</evidence>
<feature type="transmembrane region" description="Helical" evidence="6">
    <location>
        <begin position="401"/>
        <end position="422"/>
    </location>
</feature>
<feature type="transmembrane region" description="Helical" evidence="6">
    <location>
        <begin position="49"/>
        <end position="66"/>
    </location>
</feature>
<evidence type="ECO:0000256" key="6">
    <source>
        <dbReference type="SAM" id="Phobius"/>
    </source>
</evidence>
<feature type="transmembrane region" description="Helical" evidence="6">
    <location>
        <begin position="211"/>
        <end position="231"/>
    </location>
</feature>
<dbReference type="GO" id="GO:0016020">
    <property type="term" value="C:membrane"/>
    <property type="evidence" value="ECO:0007669"/>
    <property type="project" value="UniProtKB-SubCell"/>
</dbReference>
<feature type="transmembrane region" description="Helical" evidence="6">
    <location>
        <begin position="366"/>
        <end position="389"/>
    </location>
</feature>
<feature type="transmembrane region" description="Helical" evidence="6">
    <location>
        <begin position="118"/>
        <end position="136"/>
    </location>
</feature>
<keyword evidence="8" id="KW-1185">Reference proteome</keyword>
<dbReference type="SUPFAM" id="SSF103473">
    <property type="entry name" value="MFS general substrate transporter"/>
    <property type="match status" value="1"/>
</dbReference>
<proteinExistence type="predicted"/>
<comment type="subcellular location">
    <subcellularLocation>
        <location evidence="1">Membrane</location>
        <topology evidence="1">Multi-pass membrane protein</topology>
    </subcellularLocation>
</comment>
<dbReference type="GO" id="GO:0022857">
    <property type="term" value="F:transmembrane transporter activity"/>
    <property type="evidence" value="ECO:0007669"/>
    <property type="project" value="InterPro"/>
</dbReference>
<feature type="transmembrane region" description="Helical" evidence="6">
    <location>
        <begin position="90"/>
        <end position="111"/>
    </location>
</feature>
<keyword evidence="3 6" id="KW-0812">Transmembrane</keyword>
<feature type="transmembrane region" description="Helical" evidence="6">
    <location>
        <begin position="318"/>
        <end position="335"/>
    </location>
</feature>
<dbReference type="FunFam" id="1.20.1250.20:FF:000013">
    <property type="entry name" value="MFS general substrate transporter"/>
    <property type="match status" value="1"/>
</dbReference>
<feature type="transmembrane region" description="Helical" evidence="6">
    <location>
        <begin position="342"/>
        <end position="360"/>
    </location>
</feature>
<gene>
    <name evidence="7" type="ORF">TRUGW13939_05627</name>
</gene>
<dbReference type="Gene3D" id="1.20.1250.20">
    <property type="entry name" value="MFS general substrate transporter like domains"/>
    <property type="match status" value="2"/>
</dbReference>
<dbReference type="EMBL" id="CP055900">
    <property type="protein sequence ID" value="QKX58503.1"/>
    <property type="molecule type" value="Genomic_DNA"/>
</dbReference>
<keyword evidence="2" id="KW-0813">Transport</keyword>
<dbReference type="AlphaFoldDB" id="A0A7H8R0T6"/>
<protein>
    <recommendedName>
        <fullName evidence="9">Major facilitator superfamily (MFS) profile domain-containing protein</fullName>
    </recommendedName>
</protein>
<dbReference type="InterPro" id="IPR036259">
    <property type="entry name" value="MFS_trans_sf"/>
</dbReference>
<sequence length="492" mass="53866">MAENKDPKPTSAEHVEDMDNVKLEAAQDLSTNQRRATVAMNSLVVRKQYDIRVLPLVWVLFIISYLDRGNIGNAKTAGAQSDLGLNSTQWSWVLLSFYITYTCLEWLVLCWKIFPAHIYVSVLCFLWGISAVFSGLVHNYAGLIACRVALAIVEAGFGAGVPYYLSLCYKRHELGTRLSILLGSSPIANCIAGAMAYGISQIHSKVAPWRLIFIIEGAPSILMVLPVWFFLMDSPSTAKFLTEEERTFAVERMETRDTTGKSTLSKRQLLAGLADYKNYCHACLHFCCNYSFASLSNFLPTIIAGMGYSSVNAQGLTAPPYLAAFLSSILVAWISDRYGSRGWLLALSATVGAIGYALLATQSGVAVRYVAIWLASCGVFPALAINMAWMLNNNAGETKKGIGMSILSIIGQCSSFLASFVFPDSDAPYFITGTAIGCGLTGLIIPTALVLHFRYAAENRRKDREFGQVQPDLAPIDVSDIGDKHNQFRLLT</sequence>
<feature type="transmembrane region" description="Helical" evidence="6">
    <location>
        <begin position="142"/>
        <end position="166"/>
    </location>
</feature>
<evidence type="ECO:0000256" key="2">
    <source>
        <dbReference type="ARBA" id="ARBA00022448"/>
    </source>
</evidence>
<dbReference type="Pfam" id="PF07690">
    <property type="entry name" value="MFS_1"/>
    <property type="match status" value="1"/>
</dbReference>
<evidence type="ECO:0000256" key="3">
    <source>
        <dbReference type="ARBA" id="ARBA00022692"/>
    </source>
</evidence>
<dbReference type="KEGG" id="trg:TRUGW13939_05627"/>